<protein>
    <recommendedName>
        <fullName evidence="2">Zinc-ribbon domain-containing protein</fullName>
    </recommendedName>
</protein>
<sequence length="194" mass="20938">MRPRLTDAEAGPVMEAAGLIPLEPYPGADNPWRCRCDACGGEVTPLYTSVRNGSGCRFCAVNKRSSSRRLTDAEAGPVMRAAALIPLEPYPGATKAWLCKCTICGERCSPSFHNVQKTGRGCRSCGIKQRSLSRKVNESEAKALMISAGVTPLETYPGSKVPWRCRCNACGREVTPRHSSIRQGRGGCIYCAGR</sequence>
<feature type="non-terminal residue" evidence="1">
    <location>
        <position position="194"/>
    </location>
</feature>
<dbReference type="EMBL" id="UINC01001115">
    <property type="protein sequence ID" value="SUZ71204.1"/>
    <property type="molecule type" value="Genomic_DNA"/>
</dbReference>
<dbReference type="AlphaFoldDB" id="A0A381PX38"/>
<accession>A0A381PX38</accession>
<evidence type="ECO:0000313" key="1">
    <source>
        <dbReference type="EMBL" id="SUZ71204.1"/>
    </source>
</evidence>
<name>A0A381PX38_9ZZZZ</name>
<evidence type="ECO:0008006" key="2">
    <source>
        <dbReference type="Google" id="ProtNLM"/>
    </source>
</evidence>
<reference evidence="1" key="1">
    <citation type="submission" date="2018-05" db="EMBL/GenBank/DDBJ databases">
        <authorList>
            <person name="Lanie J.A."/>
            <person name="Ng W.-L."/>
            <person name="Kazmierczak K.M."/>
            <person name="Andrzejewski T.M."/>
            <person name="Davidsen T.M."/>
            <person name="Wayne K.J."/>
            <person name="Tettelin H."/>
            <person name="Glass J.I."/>
            <person name="Rusch D."/>
            <person name="Podicherti R."/>
            <person name="Tsui H.-C.T."/>
            <person name="Winkler M.E."/>
        </authorList>
    </citation>
    <scope>NUCLEOTIDE SEQUENCE</scope>
</reference>
<proteinExistence type="predicted"/>
<gene>
    <name evidence="1" type="ORF">METZ01_LOCUS24058</name>
</gene>
<organism evidence="1">
    <name type="scientific">marine metagenome</name>
    <dbReference type="NCBI Taxonomy" id="408172"/>
    <lineage>
        <taxon>unclassified sequences</taxon>
        <taxon>metagenomes</taxon>
        <taxon>ecological metagenomes</taxon>
    </lineage>
</organism>